<dbReference type="InterPro" id="IPR051309">
    <property type="entry name" value="ABCF_ATPase"/>
</dbReference>
<dbReference type="Pfam" id="PF00005">
    <property type="entry name" value="ABC_tran"/>
    <property type="match status" value="2"/>
</dbReference>
<dbReference type="CDD" id="cd03221">
    <property type="entry name" value="ABCF_EF-3"/>
    <property type="match status" value="1"/>
</dbReference>
<dbReference type="NCBIfam" id="NF000355">
    <property type="entry name" value="ribo_prot_ABC_F"/>
    <property type="match status" value="1"/>
</dbReference>
<dbReference type="PROSITE" id="PS50893">
    <property type="entry name" value="ABC_TRANSPORTER_2"/>
    <property type="match status" value="2"/>
</dbReference>
<dbReference type="AlphaFoldDB" id="A0A192H0P9"/>
<dbReference type="SUPFAM" id="SSF52540">
    <property type="entry name" value="P-loop containing nucleoside triphosphate hydrolases"/>
    <property type="match status" value="2"/>
</dbReference>
<dbReference type="OrthoDB" id="9762369at2"/>
<dbReference type="RefSeq" id="WP_068279350.1">
    <property type="nucleotide sequence ID" value="NZ_CP014873.1"/>
</dbReference>
<name>A0A192H0P9_9LACO</name>
<dbReference type="Proteomes" id="UP000078582">
    <property type="component" value="Chromosome"/>
</dbReference>
<dbReference type="InterPro" id="IPR027417">
    <property type="entry name" value="P-loop_NTPase"/>
</dbReference>
<dbReference type="PROSITE" id="PS00211">
    <property type="entry name" value="ABC_TRANSPORTER_1"/>
    <property type="match status" value="1"/>
</dbReference>
<feature type="region of interest" description="Disordered" evidence="1">
    <location>
        <begin position="232"/>
        <end position="252"/>
    </location>
</feature>
<organism evidence="2 3">
    <name type="scientific">Loigolactobacillus backii</name>
    <dbReference type="NCBI Taxonomy" id="375175"/>
    <lineage>
        <taxon>Bacteria</taxon>
        <taxon>Bacillati</taxon>
        <taxon>Bacillota</taxon>
        <taxon>Bacilli</taxon>
        <taxon>Lactobacillales</taxon>
        <taxon>Lactobacillaceae</taxon>
        <taxon>Loigolactobacillus</taxon>
    </lineage>
</organism>
<dbReference type="PANTHER" id="PTHR42855:SF2">
    <property type="entry name" value="DRUG RESISTANCE ABC TRANSPORTER,ATP-BINDING PROTEIN"/>
    <property type="match status" value="1"/>
</dbReference>
<sequence length="500" mass="57058">MGTIQIQNLNFHYPDMATAIFKNTTLKLDASWKLGLIGRNGRGKTTLLRLLLGQLTYDGQIITDQVFTYFPQKVIDTSLPFMTILQTDGQIDLGEEWQVERECELLAADPEILYRPYRTLSPGEQTKVGLAALFADNTHFQLIDEPTNHLDQSGREIVAKYLQKKQGFIVISHDRLFLNQVIDHTLAIERAQITVQQGNYSTWQQAKKEQEQFEQRTEHKLRHDIKRLEQTSAQKKQWSKQAERGKYVSHKSEEHANLDRGFVGHRAAKVMKRSLAIQKRSTAAVKAKKQLLQNVEETDELPLNYQPERTKQALLTIEQLVVKQQQPLNQPLTFSISPGERLVLSGANGTGKSTILKAILGEQRLIASGNVNLATSHYSYLAQRFSELTGSLSEFAAEKQVDLTQLLTVLRKLGFERQLFSKRIEQFSMGQKRKVALARSLCEPAELYVWDEPLNYLDVLTREQIQQLVLDYQPAMLLVDHDRMFTAAVATQKIELKSIS</sequence>
<dbReference type="InterPro" id="IPR003593">
    <property type="entry name" value="AAA+_ATPase"/>
</dbReference>
<dbReference type="InterPro" id="IPR003439">
    <property type="entry name" value="ABC_transporter-like_ATP-bd"/>
</dbReference>
<dbReference type="Gene3D" id="3.40.50.300">
    <property type="entry name" value="P-loop containing nucleotide triphosphate hydrolases"/>
    <property type="match status" value="2"/>
</dbReference>
<evidence type="ECO:0000313" key="3">
    <source>
        <dbReference type="Proteomes" id="UP000078582"/>
    </source>
</evidence>
<accession>A0A192H0P9</accession>
<evidence type="ECO:0000313" key="2">
    <source>
        <dbReference type="EMBL" id="ANK61930.1"/>
    </source>
</evidence>
<dbReference type="GeneID" id="42981323"/>
<dbReference type="STRING" id="375175.AYR53_03595"/>
<reference evidence="2 3" key="1">
    <citation type="submission" date="2016-03" db="EMBL/GenBank/DDBJ databases">
        <title>Pediococcus and Lactobacillus from brewery environment - whole genome sequencing and assembly.</title>
        <authorList>
            <person name="Behr J."/>
            <person name="Geissler A.J."/>
            <person name="Vogel R.F."/>
        </authorList>
    </citation>
    <scope>NUCLEOTIDE SEQUENCE [LARGE SCALE GENOMIC DNA]</scope>
    <source>
        <strain evidence="2 3">TMW 1.1989</strain>
    </source>
</reference>
<keyword evidence="3" id="KW-1185">Reference proteome</keyword>
<proteinExistence type="predicted"/>
<dbReference type="GO" id="GO:0016887">
    <property type="term" value="F:ATP hydrolysis activity"/>
    <property type="evidence" value="ECO:0007669"/>
    <property type="project" value="InterPro"/>
</dbReference>
<gene>
    <name evidence="2" type="ORF">AYR53_03595</name>
</gene>
<dbReference type="InterPro" id="IPR017871">
    <property type="entry name" value="ABC_transporter-like_CS"/>
</dbReference>
<dbReference type="SMART" id="SM00382">
    <property type="entry name" value="AAA"/>
    <property type="match status" value="2"/>
</dbReference>
<protein>
    <submittedName>
        <fullName evidence="2">ABC-F type ribosomal protection protein</fullName>
    </submittedName>
</protein>
<feature type="compositionally biased region" description="Basic and acidic residues" evidence="1">
    <location>
        <begin position="241"/>
        <end position="252"/>
    </location>
</feature>
<dbReference type="GO" id="GO:0005524">
    <property type="term" value="F:ATP binding"/>
    <property type="evidence" value="ECO:0007669"/>
    <property type="project" value="InterPro"/>
</dbReference>
<dbReference type="PANTHER" id="PTHR42855">
    <property type="entry name" value="ABC TRANSPORTER ATP-BINDING SUBUNIT"/>
    <property type="match status" value="1"/>
</dbReference>
<dbReference type="EMBL" id="CP014873">
    <property type="protein sequence ID" value="ANK61930.1"/>
    <property type="molecule type" value="Genomic_DNA"/>
</dbReference>
<evidence type="ECO:0000256" key="1">
    <source>
        <dbReference type="SAM" id="MobiDB-lite"/>
    </source>
</evidence>